<evidence type="ECO:0000256" key="3">
    <source>
        <dbReference type="ARBA" id="ARBA00024356"/>
    </source>
</evidence>
<protein>
    <submittedName>
        <fullName evidence="4">Glycosidase related protein</fullName>
    </submittedName>
</protein>
<dbReference type="HOGENOM" id="CLU_640768_0_0_12"/>
<dbReference type="CDD" id="cd18613">
    <property type="entry name" value="GH130"/>
    <property type="match status" value="1"/>
</dbReference>
<dbReference type="Pfam" id="PF04041">
    <property type="entry name" value="Glyco_hydro_130"/>
    <property type="match status" value="1"/>
</dbReference>
<dbReference type="GO" id="GO:0016757">
    <property type="term" value="F:glycosyltransferase activity"/>
    <property type="evidence" value="ECO:0007669"/>
    <property type="project" value="UniProtKB-KW"/>
</dbReference>
<dbReference type="PANTHER" id="PTHR34106">
    <property type="entry name" value="GLYCOSIDASE"/>
    <property type="match status" value="1"/>
</dbReference>
<dbReference type="KEGG" id="ssm:Spirs_1678"/>
<dbReference type="Gene3D" id="2.115.10.20">
    <property type="entry name" value="Glycosyl hydrolase domain, family 43"/>
    <property type="match status" value="1"/>
</dbReference>
<dbReference type="Proteomes" id="UP000002318">
    <property type="component" value="Chromosome"/>
</dbReference>
<dbReference type="EMBL" id="CP002116">
    <property type="protein sequence ID" value="ADK80805.1"/>
    <property type="molecule type" value="Genomic_DNA"/>
</dbReference>
<dbReference type="InterPro" id="IPR023296">
    <property type="entry name" value="Glyco_hydro_beta-prop_sf"/>
</dbReference>
<comment type="similarity">
    <text evidence="3">Belongs to the glycosyl hydrolase 130 family.</text>
</comment>
<dbReference type="eggNOG" id="COG2152">
    <property type="taxonomic scope" value="Bacteria"/>
</dbReference>
<evidence type="ECO:0000256" key="1">
    <source>
        <dbReference type="ARBA" id="ARBA00022676"/>
    </source>
</evidence>
<dbReference type="AlphaFoldDB" id="E1R640"/>
<organism evidence="4 5">
    <name type="scientific">Sediminispirochaeta smaragdinae (strain DSM 11293 / JCM 15392 / SEBR 4228)</name>
    <name type="common">Spirochaeta smaragdinae</name>
    <dbReference type="NCBI Taxonomy" id="573413"/>
    <lineage>
        <taxon>Bacteria</taxon>
        <taxon>Pseudomonadati</taxon>
        <taxon>Spirochaetota</taxon>
        <taxon>Spirochaetia</taxon>
        <taxon>Spirochaetales</taxon>
        <taxon>Spirochaetaceae</taxon>
        <taxon>Sediminispirochaeta</taxon>
    </lineage>
</organism>
<evidence type="ECO:0000256" key="2">
    <source>
        <dbReference type="ARBA" id="ARBA00022679"/>
    </source>
</evidence>
<dbReference type="SUPFAM" id="SSF75005">
    <property type="entry name" value="Arabinanase/levansucrase/invertase"/>
    <property type="match status" value="1"/>
</dbReference>
<accession>E1R640</accession>
<evidence type="ECO:0000313" key="5">
    <source>
        <dbReference type="Proteomes" id="UP000002318"/>
    </source>
</evidence>
<sequence length="483" mass="55386">MNRVEVQRLEFVLRPSHDRVLIRPFIPGDENQRYRIISRVMSLDKEEVHVRLEKVLADFAGRHHNILEELIEHFTMVKQWTITDAPLSEEQRLLIGAYFTQEYSLESAALFNPSIVLHPDQSELPKGAIRFIISLRAIGEGHISSIVFREGMITDDFTLRLRRPAPYVTQPKRIPWQIYDKTLFTRKLAELNCENNFSAGVLSKLEDQFSLAELSDAVERAKRRAPASQEADVTSDGMLTLAYSNYAVSFRPEQRTSEKAIFPLTPSQSNGIEDARFVLFYDDDGGCRYYGTYTAFDGRMILPQLIETEDFISFKFITLNGPAAKNKGMALFPRKINGQYAMISRQDNENLYVMYSDNINFWYDPQLIIHPTFPWEFVQVGNCGSPIELDEGWLVLSHGVGPMRKYCIGAFLLDKKKPTNVIGRLREPLIEPNENEREGYVPNVVYTCGALRYKEKLLIPYAMSDYATGFAFADIKEILDAMV</sequence>
<keyword evidence="4" id="KW-0326">Glycosidase</keyword>
<keyword evidence="4" id="KW-0378">Hydrolase</keyword>
<dbReference type="InterPro" id="IPR007184">
    <property type="entry name" value="Mannoside_phosphorylase"/>
</dbReference>
<dbReference type="STRING" id="573413.Spirs_1678"/>
<dbReference type="PANTHER" id="PTHR34106:SF4">
    <property type="entry name" value="BLL5143 PROTEIN"/>
    <property type="match status" value="1"/>
</dbReference>
<evidence type="ECO:0000313" key="4">
    <source>
        <dbReference type="EMBL" id="ADK80805.1"/>
    </source>
</evidence>
<dbReference type="RefSeq" id="WP_013254269.1">
    <property type="nucleotide sequence ID" value="NC_014364.1"/>
</dbReference>
<dbReference type="GO" id="GO:0016798">
    <property type="term" value="F:hydrolase activity, acting on glycosyl bonds"/>
    <property type="evidence" value="ECO:0007669"/>
    <property type="project" value="UniProtKB-KW"/>
</dbReference>
<proteinExistence type="inferred from homology"/>
<keyword evidence="2" id="KW-0808">Transferase</keyword>
<name>E1R640_SEDSS</name>
<reference evidence="4 5" key="1">
    <citation type="journal article" date="2010" name="Stand. Genomic Sci.">
        <title>Complete genome sequence of Spirochaeta smaragdinae type strain (SEBR 4228).</title>
        <authorList>
            <person name="Mavromatis K."/>
            <person name="Yasawong M."/>
            <person name="Chertkov O."/>
            <person name="Lapidus A."/>
            <person name="Lucas S."/>
            <person name="Nolan M."/>
            <person name="Del Rio T.G."/>
            <person name="Tice H."/>
            <person name="Cheng J.F."/>
            <person name="Pitluck S."/>
            <person name="Liolios K."/>
            <person name="Ivanova N."/>
            <person name="Tapia R."/>
            <person name="Han C."/>
            <person name="Bruce D."/>
            <person name="Goodwin L."/>
            <person name="Pati A."/>
            <person name="Chen A."/>
            <person name="Palaniappan K."/>
            <person name="Land M."/>
            <person name="Hauser L."/>
            <person name="Chang Y.J."/>
            <person name="Jeffries C.D."/>
            <person name="Detter J.C."/>
            <person name="Rohde M."/>
            <person name="Brambilla E."/>
            <person name="Spring S."/>
            <person name="Goker M."/>
            <person name="Sikorski J."/>
            <person name="Woyke T."/>
            <person name="Bristow J."/>
            <person name="Eisen J.A."/>
            <person name="Markowitz V."/>
            <person name="Hugenholtz P."/>
            <person name="Klenk H.P."/>
            <person name="Kyrpides N.C."/>
        </authorList>
    </citation>
    <scope>NUCLEOTIDE SEQUENCE [LARGE SCALE GENOMIC DNA]</scope>
    <source>
        <strain evidence="5">DSM 11293 / JCM 15392 / SEBR 4228</strain>
    </source>
</reference>
<keyword evidence="1" id="KW-0328">Glycosyltransferase</keyword>
<keyword evidence="5" id="KW-1185">Reference proteome</keyword>
<gene>
    <name evidence="4" type="ordered locus">Spirs_1678</name>
</gene>